<organism evidence="1 2">
    <name type="scientific">Cyclotella atomus</name>
    <dbReference type="NCBI Taxonomy" id="382360"/>
    <lineage>
        <taxon>Eukaryota</taxon>
        <taxon>Sar</taxon>
        <taxon>Stramenopiles</taxon>
        <taxon>Ochrophyta</taxon>
        <taxon>Bacillariophyta</taxon>
        <taxon>Coscinodiscophyceae</taxon>
        <taxon>Thalassiosirophycidae</taxon>
        <taxon>Stephanodiscales</taxon>
        <taxon>Stephanodiscaceae</taxon>
        <taxon>Cyclotella</taxon>
    </lineage>
</organism>
<dbReference type="AlphaFoldDB" id="A0ABD3PIW1"/>
<evidence type="ECO:0000313" key="2">
    <source>
        <dbReference type="Proteomes" id="UP001530400"/>
    </source>
</evidence>
<keyword evidence="2" id="KW-1185">Reference proteome</keyword>
<name>A0ABD3PIW1_9STRA</name>
<protein>
    <submittedName>
        <fullName evidence="1">Uncharacterized protein</fullName>
    </submittedName>
</protein>
<proteinExistence type="predicted"/>
<dbReference type="EMBL" id="JALLPJ020000606">
    <property type="protein sequence ID" value="KAL3787559.1"/>
    <property type="molecule type" value="Genomic_DNA"/>
</dbReference>
<accession>A0ABD3PIW1</accession>
<gene>
    <name evidence="1" type="ORF">ACHAWO_006416</name>
</gene>
<dbReference type="Proteomes" id="UP001530400">
    <property type="component" value="Unassembled WGS sequence"/>
</dbReference>
<evidence type="ECO:0000313" key="1">
    <source>
        <dbReference type="EMBL" id="KAL3787559.1"/>
    </source>
</evidence>
<sequence>MLSFTAANAGENSEHTSKSIKRMMDERVMDERVMDERVMFDSKTKAKRVRFSEMSTVIAVREKTACDIRATWLSNEETSEFKRNAKSTSKLYRESPKAQAMIYIGRCIQASEVQNDFILNDVEDIRGLEHLLSPHLYVLLMQRKTATIDRVSGEQRIYDARY</sequence>
<comment type="caution">
    <text evidence="1">The sequence shown here is derived from an EMBL/GenBank/DDBJ whole genome shotgun (WGS) entry which is preliminary data.</text>
</comment>
<reference evidence="1 2" key="1">
    <citation type="submission" date="2024-10" db="EMBL/GenBank/DDBJ databases">
        <title>Updated reference genomes for cyclostephanoid diatoms.</title>
        <authorList>
            <person name="Roberts W.R."/>
            <person name="Alverson A.J."/>
        </authorList>
    </citation>
    <scope>NUCLEOTIDE SEQUENCE [LARGE SCALE GENOMIC DNA]</scope>
    <source>
        <strain evidence="1 2">AJA010-31</strain>
    </source>
</reference>